<comment type="caution">
    <text evidence="2">The sequence shown here is derived from an EMBL/GenBank/DDBJ whole genome shotgun (WGS) entry which is preliminary data.</text>
</comment>
<feature type="domain" description="Reverse transcriptase" evidence="1">
    <location>
        <begin position="1"/>
        <end position="103"/>
    </location>
</feature>
<sequence length="103" mass="11406">MISSSAIMKEQKKGFSTHLAVIKGVPQGSILGPLLFLLYVNDLPGSVLDRTDNQNLDKKRAAERNVNNFCGEGQMYEERTRLSTAYLDKKGSNISLESSRGEK</sequence>
<dbReference type="OrthoDB" id="8197401at2759"/>
<evidence type="ECO:0000313" key="3">
    <source>
        <dbReference type="Proteomes" id="UP000792457"/>
    </source>
</evidence>
<dbReference type="AlphaFoldDB" id="A0A8K0PAL1"/>
<evidence type="ECO:0000259" key="1">
    <source>
        <dbReference type="PROSITE" id="PS50878"/>
    </source>
</evidence>
<reference evidence="2" key="1">
    <citation type="submission" date="2013-04" db="EMBL/GenBank/DDBJ databases">
        <authorList>
            <person name="Qu J."/>
            <person name="Murali S.C."/>
            <person name="Bandaranaike D."/>
            <person name="Bellair M."/>
            <person name="Blankenburg K."/>
            <person name="Chao H."/>
            <person name="Dinh H."/>
            <person name="Doddapaneni H."/>
            <person name="Downs B."/>
            <person name="Dugan-Rocha S."/>
            <person name="Elkadiri S."/>
            <person name="Gnanaolivu R.D."/>
            <person name="Hernandez B."/>
            <person name="Javaid M."/>
            <person name="Jayaseelan J.C."/>
            <person name="Lee S."/>
            <person name="Li M."/>
            <person name="Ming W."/>
            <person name="Munidasa M."/>
            <person name="Muniz J."/>
            <person name="Nguyen L."/>
            <person name="Ongeri F."/>
            <person name="Osuji N."/>
            <person name="Pu L.-L."/>
            <person name="Puazo M."/>
            <person name="Qu C."/>
            <person name="Quiroz J."/>
            <person name="Raj R."/>
            <person name="Weissenberger G."/>
            <person name="Xin Y."/>
            <person name="Zou X."/>
            <person name="Han Y."/>
            <person name="Richards S."/>
            <person name="Worley K."/>
            <person name="Muzny D."/>
            <person name="Gibbs R."/>
        </authorList>
    </citation>
    <scope>NUCLEOTIDE SEQUENCE</scope>
    <source>
        <strain evidence="2">Sampled in the wild</strain>
    </source>
</reference>
<dbReference type="InterPro" id="IPR000477">
    <property type="entry name" value="RT_dom"/>
</dbReference>
<dbReference type="Proteomes" id="UP000792457">
    <property type="component" value="Unassembled WGS sequence"/>
</dbReference>
<dbReference type="EMBL" id="KZ309256">
    <property type="protein sequence ID" value="KAG8237978.1"/>
    <property type="molecule type" value="Genomic_DNA"/>
</dbReference>
<keyword evidence="3" id="KW-1185">Reference proteome</keyword>
<proteinExistence type="predicted"/>
<name>A0A8K0PAL1_LADFU</name>
<evidence type="ECO:0000313" key="2">
    <source>
        <dbReference type="EMBL" id="KAG8237978.1"/>
    </source>
</evidence>
<organism evidence="2 3">
    <name type="scientific">Ladona fulva</name>
    <name type="common">Scarce chaser dragonfly</name>
    <name type="synonym">Libellula fulva</name>
    <dbReference type="NCBI Taxonomy" id="123851"/>
    <lineage>
        <taxon>Eukaryota</taxon>
        <taxon>Metazoa</taxon>
        <taxon>Ecdysozoa</taxon>
        <taxon>Arthropoda</taxon>
        <taxon>Hexapoda</taxon>
        <taxon>Insecta</taxon>
        <taxon>Pterygota</taxon>
        <taxon>Palaeoptera</taxon>
        <taxon>Odonata</taxon>
        <taxon>Epiprocta</taxon>
        <taxon>Anisoptera</taxon>
        <taxon>Libelluloidea</taxon>
        <taxon>Libellulidae</taxon>
        <taxon>Ladona</taxon>
    </lineage>
</organism>
<gene>
    <name evidence="2" type="ORF">J437_LFUL014679</name>
</gene>
<protein>
    <recommendedName>
        <fullName evidence="1">Reverse transcriptase domain-containing protein</fullName>
    </recommendedName>
</protein>
<dbReference type="PROSITE" id="PS50878">
    <property type="entry name" value="RT_POL"/>
    <property type="match status" value="1"/>
</dbReference>
<accession>A0A8K0PAL1</accession>
<reference evidence="2" key="2">
    <citation type="submission" date="2017-10" db="EMBL/GenBank/DDBJ databases">
        <title>Ladona fulva Genome sequencing and assembly.</title>
        <authorList>
            <person name="Murali S."/>
            <person name="Richards S."/>
            <person name="Bandaranaike D."/>
            <person name="Bellair M."/>
            <person name="Blankenburg K."/>
            <person name="Chao H."/>
            <person name="Dinh H."/>
            <person name="Doddapaneni H."/>
            <person name="Dugan-Rocha S."/>
            <person name="Elkadiri S."/>
            <person name="Gnanaolivu R."/>
            <person name="Hernandez B."/>
            <person name="Skinner E."/>
            <person name="Javaid M."/>
            <person name="Lee S."/>
            <person name="Li M."/>
            <person name="Ming W."/>
            <person name="Munidasa M."/>
            <person name="Muniz J."/>
            <person name="Nguyen L."/>
            <person name="Hughes D."/>
            <person name="Osuji N."/>
            <person name="Pu L.-L."/>
            <person name="Puazo M."/>
            <person name="Qu C."/>
            <person name="Quiroz J."/>
            <person name="Raj R."/>
            <person name="Weissenberger G."/>
            <person name="Xin Y."/>
            <person name="Zou X."/>
            <person name="Han Y."/>
            <person name="Worley K."/>
            <person name="Muzny D."/>
            <person name="Gibbs R."/>
        </authorList>
    </citation>
    <scope>NUCLEOTIDE SEQUENCE</scope>
    <source>
        <strain evidence="2">Sampled in the wild</strain>
    </source>
</reference>